<dbReference type="GO" id="GO:0046872">
    <property type="term" value="F:metal ion binding"/>
    <property type="evidence" value="ECO:0007669"/>
    <property type="project" value="UniProtKB-KW"/>
</dbReference>
<gene>
    <name evidence="10" type="primary">rnfB</name>
    <name evidence="13" type="ORF">EV209_2768</name>
</gene>
<feature type="binding site" evidence="10">
    <location>
        <position position="143"/>
    </location>
    <ligand>
        <name>[4Fe-4S] cluster</name>
        <dbReference type="ChEBI" id="CHEBI:49883"/>
        <label>2</label>
    </ligand>
</feature>
<dbReference type="PROSITE" id="PS51379">
    <property type="entry name" value="4FE4S_FER_2"/>
    <property type="match status" value="4"/>
</dbReference>
<evidence type="ECO:0000256" key="3">
    <source>
        <dbReference type="ARBA" id="ARBA00022723"/>
    </source>
</evidence>
<evidence type="ECO:0000256" key="9">
    <source>
        <dbReference type="ARBA" id="ARBA00023136"/>
    </source>
</evidence>
<dbReference type="PROSITE" id="PS51656">
    <property type="entry name" value="4FE4S"/>
    <property type="match status" value="1"/>
</dbReference>
<keyword evidence="5 10" id="KW-1278">Translocase</keyword>
<dbReference type="Pfam" id="PF12838">
    <property type="entry name" value="Fer4_7"/>
    <property type="match status" value="1"/>
</dbReference>
<dbReference type="PROSITE" id="PS00198">
    <property type="entry name" value="4FE4S_FER_1"/>
    <property type="match status" value="2"/>
</dbReference>
<dbReference type="CDD" id="cd10549">
    <property type="entry name" value="MtMvhB_like"/>
    <property type="match status" value="1"/>
</dbReference>
<dbReference type="Gene3D" id="1.10.15.40">
    <property type="entry name" value="Electron transport complex subunit B, putative Fe-S cluster"/>
    <property type="match status" value="1"/>
</dbReference>
<comment type="caution">
    <text evidence="13">The sequence shown here is derived from an EMBL/GenBank/DDBJ whole genome shotgun (WGS) entry which is preliminary data.</text>
</comment>
<feature type="binding site" evidence="10">
    <location>
        <position position="153"/>
    </location>
    <ligand>
        <name>[4Fe-4S] cluster</name>
        <dbReference type="ChEBI" id="CHEBI:49883"/>
        <label>3</label>
    </ligand>
</feature>
<evidence type="ECO:0000313" key="13">
    <source>
        <dbReference type="EMBL" id="RZS93022.1"/>
    </source>
</evidence>
<dbReference type="Pfam" id="PF13237">
    <property type="entry name" value="Fer4_10"/>
    <property type="match status" value="1"/>
</dbReference>
<evidence type="ECO:0000256" key="10">
    <source>
        <dbReference type="HAMAP-Rule" id="MF_00463"/>
    </source>
</evidence>
<evidence type="ECO:0000256" key="2">
    <source>
        <dbReference type="ARBA" id="ARBA00022485"/>
    </source>
</evidence>
<keyword evidence="4 10" id="KW-0677">Repeat</keyword>
<dbReference type="Gene3D" id="3.30.70.20">
    <property type="match status" value="2"/>
</dbReference>
<feature type="binding site" evidence="10">
    <location>
        <position position="182"/>
    </location>
    <ligand>
        <name>[4Fe-4S] cluster</name>
        <dbReference type="ChEBI" id="CHEBI:49883"/>
        <label>2</label>
    </ligand>
</feature>
<feature type="binding site" evidence="10">
    <location>
        <position position="50"/>
    </location>
    <ligand>
        <name>[4Fe-4S] cluster</name>
        <dbReference type="ChEBI" id="CHEBI:49883"/>
        <label>1</label>
    </ligand>
</feature>
<keyword evidence="9 10" id="KW-0472">Membrane</keyword>
<dbReference type="InterPro" id="IPR017900">
    <property type="entry name" value="4Fe4S_Fe_S_CS"/>
</dbReference>
<dbReference type="InterPro" id="IPR017896">
    <property type="entry name" value="4Fe4S_Fe-S-bd"/>
</dbReference>
<comment type="function">
    <text evidence="10">Part of a membrane-bound complex that couples electron transfer with translocation of ions across the membrane.</text>
</comment>
<feature type="binding site" evidence="10">
    <location>
        <position position="58"/>
    </location>
    <ligand>
        <name>[4Fe-4S] cluster</name>
        <dbReference type="ChEBI" id="CHEBI:49883"/>
        <label>1</label>
    </ligand>
</feature>
<dbReference type="InterPro" id="IPR050395">
    <property type="entry name" value="4Fe4S_Ferredoxin_RnfB"/>
</dbReference>
<feature type="domain" description="4Fe-4S ferredoxin-type" evidence="11">
    <location>
        <begin position="207"/>
        <end position="236"/>
    </location>
</feature>
<dbReference type="Pfam" id="PF04060">
    <property type="entry name" value="FeS"/>
    <property type="match status" value="1"/>
</dbReference>
<keyword evidence="2 10" id="KW-0004">4Fe-4S</keyword>
<keyword evidence="7 10" id="KW-0408">Iron</keyword>
<accession>A0A4Q7P2Y1</accession>
<comment type="cofactor">
    <cofactor evidence="10">
        <name>[4Fe-4S] cluster</name>
        <dbReference type="ChEBI" id="CHEBI:49883"/>
    </cofactor>
    <text evidence="10">Binds 3 [4Fe-4S] clusters.</text>
</comment>
<feature type="domain" description="4Fe-4S ferredoxin-type" evidence="11">
    <location>
        <begin position="163"/>
        <end position="192"/>
    </location>
</feature>
<dbReference type="EC" id="7.-.-.-" evidence="10"/>
<evidence type="ECO:0000256" key="4">
    <source>
        <dbReference type="ARBA" id="ARBA00022737"/>
    </source>
</evidence>
<dbReference type="GO" id="GO:0009055">
    <property type="term" value="F:electron transfer activity"/>
    <property type="evidence" value="ECO:0007669"/>
    <property type="project" value="InterPro"/>
</dbReference>
<keyword evidence="8 10" id="KW-0411">Iron-sulfur</keyword>
<dbReference type="NCBIfam" id="TIGR01944">
    <property type="entry name" value="rnfB"/>
    <property type="match status" value="1"/>
</dbReference>
<dbReference type="InterPro" id="IPR007202">
    <property type="entry name" value="4Fe-4S_dom"/>
</dbReference>
<feature type="binding site" evidence="10">
    <location>
        <position position="75"/>
    </location>
    <ligand>
        <name>[4Fe-4S] cluster</name>
        <dbReference type="ChEBI" id="CHEBI:49883"/>
        <label>1</label>
    </ligand>
</feature>
<dbReference type="RefSeq" id="WP_130436018.1">
    <property type="nucleotide sequence ID" value="NZ_SGXF01000006.1"/>
</dbReference>
<keyword evidence="10" id="KW-1003">Cell membrane</keyword>
<reference evidence="13 14" key="1">
    <citation type="submission" date="2019-02" db="EMBL/GenBank/DDBJ databases">
        <title>Genomic Encyclopedia of Type Strains, Phase IV (KMG-IV): sequencing the most valuable type-strain genomes for metagenomic binning, comparative biology and taxonomic classification.</title>
        <authorList>
            <person name="Goeker M."/>
        </authorList>
    </citation>
    <scope>NUCLEOTIDE SEQUENCE [LARGE SCALE GENOMIC DNA]</scope>
    <source>
        <strain evidence="13 14">DSM 29486</strain>
    </source>
</reference>
<evidence type="ECO:0000313" key="14">
    <source>
        <dbReference type="Proteomes" id="UP000292927"/>
    </source>
</evidence>
<evidence type="ECO:0000256" key="8">
    <source>
        <dbReference type="ARBA" id="ARBA00023014"/>
    </source>
</evidence>
<evidence type="ECO:0000256" key="6">
    <source>
        <dbReference type="ARBA" id="ARBA00022982"/>
    </source>
</evidence>
<comment type="subcellular location">
    <subcellularLocation>
        <location evidence="10">Cell membrane</location>
    </subcellularLocation>
</comment>
<dbReference type="EMBL" id="SGXF01000006">
    <property type="protein sequence ID" value="RZS93022.1"/>
    <property type="molecule type" value="Genomic_DNA"/>
</dbReference>
<feature type="domain" description="4Fe-4S ferredoxin-type" evidence="11">
    <location>
        <begin position="130"/>
        <end position="162"/>
    </location>
</feature>
<protein>
    <recommendedName>
        <fullName evidence="10">Ion-translocating oxidoreductase complex subunit B</fullName>
        <ecNumber evidence="10">7.-.-.-</ecNumber>
    </recommendedName>
    <alternativeName>
        <fullName evidence="10">Rnf electron transport complex subunit B</fullName>
    </alternativeName>
</protein>
<dbReference type="HAMAP" id="MF_00463">
    <property type="entry name" value="RsxB_RnfB"/>
    <property type="match status" value="1"/>
</dbReference>
<comment type="subunit">
    <text evidence="10">The complex is composed of six subunits: RnfA, RnfB, RnfC, RnfD, RnfE and RnfG.</text>
</comment>
<keyword evidence="6 10" id="KW-0249">Electron transport</keyword>
<feature type="domain" description="4Fe-4S" evidence="12">
    <location>
        <begin position="33"/>
        <end position="92"/>
    </location>
</feature>
<feature type="binding site" evidence="10">
    <location>
        <position position="53"/>
    </location>
    <ligand>
        <name>[4Fe-4S] cluster</name>
        <dbReference type="ChEBI" id="CHEBI:49883"/>
        <label>1</label>
    </ligand>
</feature>
<feature type="binding site" evidence="10">
    <location>
        <position position="175"/>
    </location>
    <ligand>
        <name>[4Fe-4S] cluster</name>
        <dbReference type="ChEBI" id="CHEBI:49883"/>
        <label>3</label>
    </ligand>
</feature>
<feature type="binding site" evidence="10">
    <location>
        <position position="149"/>
    </location>
    <ligand>
        <name>[4Fe-4S] cluster</name>
        <dbReference type="ChEBI" id="CHEBI:49883"/>
        <label>2</label>
    </ligand>
</feature>
<dbReference type="OrthoDB" id="9789936at2"/>
<dbReference type="GO" id="GO:0051539">
    <property type="term" value="F:4 iron, 4 sulfur cluster binding"/>
    <property type="evidence" value="ECO:0007669"/>
    <property type="project" value="UniProtKB-UniRule"/>
</dbReference>
<feature type="binding site" evidence="10">
    <location>
        <position position="178"/>
    </location>
    <ligand>
        <name>[4Fe-4S] cluster</name>
        <dbReference type="ChEBI" id="CHEBI:49883"/>
        <label>3</label>
    </ligand>
</feature>
<keyword evidence="14" id="KW-1185">Reference proteome</keyword>
<keyword evidence="1 10" id="KW-0813">Transport</keyword>
<dbReference type="SUPFAM" id="SSF54862">
    <property type="entry name" value="4Fe-4S ferredoxins"/>
    <property type="match status" value="1"/>
</dbReference>
<evidence type="ECO:0000256" key="1">
    <source>
        <dbReference type="ARBA" id="ARBA00022448"/>
    </source>
</evidence>
<evidence type="ECO:0000256" key="7">
    <source>
        <dbReference type="ARBA" id="ARBA00023004"/>
    </source>
</evidence>
<feature type="domain" description="4Fe-4S ferredoxin-type" evidence="11">
    <location>
        <begin position="237"/>
        <end position="264"/>
    </location>
</feature>
<comment type="caution">
    <text evidence="10">Lacks conserved residue(s) required for the propagation of feature annotation.</text>
</comment>
<dbReference type="Proteomes" id="UP000292927">
    <property type="component" value="Unassembled WGS sequence"/>
</dbReference>
<dbReference type="AlphaFoldDB" id="A0A4Q7P2Y1"/>
<sequence>MLAGILTAVAVVGVLGLLIGLFLGVAGKKFQVDVDEKEQLVRALLPGNNCGGCGFPGCDGLAAAIASGSAAVNACPVGGAEVAQQIAKVMGVEGAEAVRMTAFVRCSGSREKTVKQYEYYGEMDCRQVFVVPGHGDKRCSYGCLGYGSCQRTCPFDAIHVVDGVAVVDAEACKACGKCMAVCPNHLIELVPYGADYLVRCSSRDKGKNVRAACEAGCIGCTLCTKVCESGAITVTNSLAHIDYAKCTGCGKCAEKCPAHVIVMR</sequence>
<dbReference type="GO" id="GO:0005886">
    <property type="term" value="C:plasma membrane"/>
    <property type="evidence" value="ECO:0007669"/>
    <property type="project" value="UniProtKB-SubCell"/>
</dbReference>
<organism evidence="13 14">
    <name type="scientific">Cuneatibacter caecimuris</name>
    <dbReference type="NCBI Taxonomy" id="1796618"/>
    <lineage>
        <taxon>Bacteria</taxon>
        <taxon>Bacillati</taxon>
        <taxon>Bacillota</taxon>
        <taxon>Clostridia</taxon>
        <taxon>Lachnospirales</taxon>
        <taxon>Lachnospiraceae</taxon>
        <taxon>Cuneatibacter</taxon>
    </lineage>
</organism>
<evidence type="ECO:0000259" key="11">
    <source>
        <dbReference type="PROSITE" id="PS51379"/>
    </source>
</evidence>
<evidence type="ECO:0000259" key="12">
    <source>
        <dbReference type="PROSITE" id="PS51656"/>
    </source>
</evidence>
<keyword evidence="3 10" id="KW-0479">Metal-binding</keyword>
<comment type="similarity">
    <text evidence="10">Belongs to the 4Fe4S bacterial-type ferredoxin family. RnfB subfamily.</text>
</comment>
<dbReference type="PANTHER" id="PTHR43560">
    <property type="entry name" value="ION-TRANSLOCATING OXIDOREDUCTASE COMPLEX SUBUNIT B"/>
    <property type="match status" value="1"/>
</dbReference>
<feature type="region of interest" description="Hydrophobic" evidence="10">
    <location>
        <begin position="1"/>
        <end position="27"/>
    </location>
</feature>
<dbReference type="PANTHER" id="PTHR43560:SF1">
    <property type="entry name" value="ION-TRANSLOCATING OXIDOREDUCTASE COMPLEX SUBUNIT B"/>
    <property type="match status" value="1"/>
</dbReference>
<feature type="binding site" evidence="10">
    <location>
        <position position="172"/>
    </location>
    <ligand>
        <name>[4Fe-4S] cluster</name>
        <dbReference type="ChEBI" id="CHEBI:49883"/>
        <label>3</label>
    </ligand>
</feature>
<feature type="binding site" evidence="10">
    <location>
        <position position="139"/>
    </location>
    <ligand>
        <name>[4Fe-4S] cluster</name>
        <dbReference type="ChEBI" id="CHEBI:49883"/>
        <label>2</label>
    </ligand>
</feature>
<dbReference type="InterPro" id="IPR010207">
    <property type="entry name" value="Elect_transpt_cplx_RnfB/RsxB"/>
</dbReference>
<proteinExistence type="inferred from homology"/>
<evidence type="ECO:0000256" key="5">
    <source>
        <dbReference type="ARBA" id="ARBA00022967"/>
    </source>
</evidence>
<dbReference type="GO" id="GO:0022900">
    <property type="term" value="P:electron transport chain"/>
    <property type="evidence" value="ECO:0007669"/>
    <property type="project" value="UniProtKB-UniRule"/>
</dbReference>
<name>A0A4Q7P2Y1_9FIRM</name>